<feature type="domain" description="Integrase catalytic" evidence="3">
    <location>
        <begin position="275"/>
        <end position="442"/>
    </location>
</feature>
<dbReference type="InterPro" id="IPR001584">
    <property type="entry name" value="Integrase_cat-core"/>
</dbReference>
<dbReference type="Gene3D" id="3.30.420.10">
    <property type="entry name" value="Ribonuclease H-like superfamily/Ribonuclease H"/>
    <property type="match status" value="1"/>
</dbReference>
<dbReference type="OrthoDB" id="10030726at2759"/>
<dbReference type="PANTHER" id="PTHR33067:SF9">
    <property type="entry name" value="RNA-DIRECTED DNA POLYMERASE"/>
    <property type="match status" value="1"/>
</dbReference>
<dbReference type="GO" id="GO:0003676">
    <property type="term" value="F:nucleic acid binding"/>
    <property type="evidence" value="ECO:0007669"/>
    <property type="project" value="InterPro"/>
</dbReference>
<evidence type="ECO:0000256" key="1">
    <source>
        <dbReference type="SAM" id="Coils"/>
    </source>
</evidence>
<dbReference type="InterPro" id="IPR021109">
    <property type="entry name" value="Peptidase_aspartic_dom_sf"/>
</dbReference>
<organism evidence="4">
    <name type="scientific">Nicotiana tabacum</name>
    <name type="common">Common tobacco</name>
    <dbReference type="NCBI Taxonomy" id="4097"/>
    <lineage>
        <taxon>Eukaryota</taxon>
        <taxon>Viridiplantae</taxon>
        <taxon>Streptophyta</taxon>
        <taxon>Embryophyta</taxon>
        <taxon>Tracheophyta</taxon>
        <taxon>Spermatophyta</taxon>
        <taxon>Magnoliopsida</taxon>
        <taxon>eudicotyledons</taxon>
        <taxon>Gunneridae</taxon>
        <taxon>Pentapetalae</taxon>
        <taxon>asterids</taxon>
        <taxon>lamiids</taxon>
        <taxon>Solanales</taxon>
        <taxon>Solanaceae</taxon>
        <taxon>Nicotianoideae</taxon>
        <taxon>Nicotianeae</taxon>
        <taxon>Nicotiana</taxon>
    </lineage>
</organism>
<dbReference type="Gene3D" id="2.40.70.10">
    <property type="entry name" value="Acid Proteases"/>
    <property type="match status" value="1"/>
</dbReference>
<dbReference type="PANTHER" id="PTHR33067">
    <property type="entry name" value="RNA-DIRECTED DNA POLYMERASE-RELATED"/>
    <property type="match status" value="1"/>
</dbReference>
<accession>A0A1S4BMZ3</accession>
<protein>
    <recommendedName>
        <fullName evidence="3">Integrase catalytic domain-containing protein</fullName>
    </recommendedName>
</protein>
<dbReference type="RefSeq" id="XP_016490234.1">
    <property type="nucleotide sequence ID" value="XM_016634748.1"/>
</dbReference>
<sequence>MSLNNHPHGTLSVDTQVNPKDQGPKQLMAVNLRNGRDLDLEQERARESRQAETLEEANTQIKAEKEAEIAQESVVEVVSGKEKTQITGKKRPSAPFPQRLAKYQKDKQYKKFLEILKQIQVNIPLIDALKEMHGYEKMMKDLMFGKFDFQDLATVTLTQICSAVVTRPVAENFSNIGSFTIPCTIGNFAFAKVLCNLGASINLMPRAIYKRLGIGRTRPMSMLLQLADRTMKRPSDVIVEEDDETLTIEDPLATCLMNLDEAQQLLQVADHLSRLKGAENSIEAEDILETFPDEQLLATSLEEVPWYADIANYLASAVALPTNDARVVVGVLKKNIFTHFRIPRAIISHGGTHLYNRAFEKLLTKYDVRHKVATPYPPQTSGQVEVSNREIKSVMTKTANATRTDWEKKLDDALWAYKTAFKTPIDIEVAGTKRVRELHELDEFQFIAFESTRLYKEIMKRLHDKNIIERNFNPGDMVLLYYSRLRLFPGKLKSRWSGPFGVVEVLPSVP</sequence>
<proteinExistence type="predicted"/>
<feature type="compositionally biased region" description="Polar residues" evidence="2">
    <location>
        <begin position="1"/>
        <end position="19"/>
    </location>
</feature>
<dbReference type="InterPro" id="IPR036397">
    <property type="entry name" value="RNaseH_sf"/>
</dbReference>
<feature type="region of interest" description="Disordered" evidence="2">
    <location>
        <begin position="1"/>
        <end position="24"/>
    </location>
</feature>
<dbReference type="InterPro" id="IPR012337">
    <property type="entry name" value="RNaseH-like_sf"/>
</dbReference>
<evidence type="ECO:0000256" key="2">
    <source>
        <dbReference type="SAM" id="MobiDB-lite"/>
    </source>
</evidence>
<keyword evidence="1" id="KW-0175">Coiled coil</keyword>
<reference evidence="4" key="1">
    <citation type="submission" date="2025-08" db="UniProtKB">
        <authorList>
            <consortium name="RefSeq"/>
        </authorList>
    </citation>
    <scope>IDENTIFICATION</scope>
</reference>
<name>A0A1S4BMZ3_TOBAC</name>
<dbReference type="GO" id="GO:0015074">
    <property type="term" value="P:DNA integration"/>
    <property type="evidence" value="ECO:0007669"/>
    <property type="project" value="InterPro"/>
</dbReference>
<dbReference type="KEGG" id="nta:107810027"/>
<evidence type="ECO:0000313" key="4">
    <source>
        <dbReference type="RefSeq" id="XP_016490234.1"/>
    </source>
</evidence>
<dbReference type="PROSITE" id="PS50994">
    <property type="entry name" value="INTEGRASE"/>
    <property type="match status" value="1"/>
</dbReference>
<dbReference type="PaxDb" id="4097-A0A1S4BMZ3"/>
<feature type="coiled-coil region" evidence="1">
    <location>
        <begin position="37"/>
        <end position="71"/>
    </location>
</feature>
<gene>
    <name evidence="4" type="primary">LOC107810027</name>
</gene>
<evidence type="ECO:0000259" key="3">
    <source>
        <dbReference type="PROSITE" id="PS50994"/>
    </source>
</evidence>
<dbReference type="AlphaFoldDB" id="A0A1S4BMZ3"/>
<dbReference type="SUPFAM" id="SSF53098">
    <property type="entry name" value="Ribonuclease H-like"/>
    <property type="match status" value="1"/>
</dbReference>